<evidence type="ECO:0000313" key="2">
    <source>
        <dbReference type="EMBL" id="TQL71199.1"/>
    </source>
</evidence>
<protein>
    <submittedName>
        <fullName evidence="2">Dihydrofolate reductase</fullName>
    </submittedName>
</protein>
<dbReference type="Pfam" id="PF01872">
    <property type="entry name" value="RibD_C"/>
    <property type="match status" value="1"/>
</dbReference>
<accession>A0A543AF54</accession>
<proteinExistence type="predicted"/>
<dbReference type="AlphaFoldDB" id="A0A543AF54"/>
<feature type="domain" description="Bacterial bifunctional deaminase-reductase C-terminal" evidence="1">
    <location>
        <begin position="4"/>
        <end position="174"/>
    </location>
</feature>
<evidence type="ECO:0000313" key="3">
    <source>
        <dbReference type="Proteomes" id="UP000319746"/>
    </source>
</evidence>
<keyword evidence="3" id="KW-1185">Reference proteome</keyword>
<dbReference type="SUPFAM" id="SSF53597">
    <property type="entry name" value="Dihydrofolate reductase-like"/>
    <property type="match status" value="1"/>
</dbReference>
<name>A0A543AF54_9MICC</name>
<dbReference type="InterPro" id="IPR024072">
    <property type="entry name" value="DHFR-like_dom_sf"/>
</dbReference>
<dbReference type="Gene3D" id="3.40.430.10">
    <property type="entry name" value="Dihydrofolate Reductase, subunit A"/>
    <property type="match status" value="1"/>
</dbReference>
<dbReference type="GO" id="GO:0008703">
    <property type="term" value="F:5-amino-6-(5-phosphoribosylamino)uracil reductase activity"/>
    <property type="evidence" value="ECO:0007669"/>
    <property type="project" value="InterPro"/>
</dbReference>
<gene>
    <name evidence="2" type="ORF">FB556_1668</name>
</gene>
<sequence>MARIIAWEIISLDGFFEGDQPWDLRHHEAIWGDDLRDMSLRIGAEAGLLVFGRKTYDGMVQYWPTDITEPALANYMNSIPKLVASRTMTSASWQNTEVTDDIVTELLRRRDINEQPIFIFGSATLMHFLLDVGLIDELMIGLAPVLIGSGHPLFPSPQAKRDLRLVDAQVIDTGGVILHYAVTA</sequence>
<dbReference type="RefSeq" id="WP_141866644.1">
    <property type="nucleotide sequence ID" value="NZ_BAABAN010000005.1"/>
</dbReference>
<organism evidence="2 3">
    <name type="scientific">Enteractinococcus coprophilus</name>
    <dbReference type="NCBI Taxonomy" id="1027633"/>
    <lineage>
        <taxon>Bacteria</taxon>
        <taxon>Bacillati</taxon>
        <taxon>Actinomycetota</taxon>
        <taxon>Actinomycetes</taxon>
        <taxon>Micrococcales</taxon>
        <taxon>Micrococcaceae</taxon>
    </lineage>
</organism>
<dbReference type="InterPro" id="IPR002734">
    <property type="entry name" value="RibDG_C"/>
</dbReference>
<dbReference type="EMBL" id="VFOU01000003">
    <property type="protein sequence ID" value="TQL71199.1"/>
    <property type="molecule type" value="Genomic_DNA"/>
</dbReference>
<dbReference type="OrthoDB" id="7949219at2"/>
<dbReference type="GO" id="GO:0009231">
    <property type="term" value="P:riboflavin biosynthetic process"/>
    <property type="evidence" value="ECO:0007669"/>
    <property type="project" value="InterPro"/>
</dbReference>
<evidence type="ECO:0000259" key="1">
    <source>
        <dbReference type="Pfam" id="PF01872"/>
    </source>
</evidence>
<dbReference type="Proteomes" id="UP000319746">
    <property type="component" value="Unassembled WGS sequence"/>
</dbReference>
<reference evidence="2 3" key="1">
    <citation type="submission" date="2019-06" db="EMBL/GenBank/DDBJ databases">
        <title>Sequencing the genomes of 1000 actinobacteria strains.</title>
        <authorList>
            <person name="Klenk H.-P."/>
        </authorList>
    </citation>
    <scope>NUCLEOTIDE SEQUENCE [LARGE SCALE GENOMIC DNA]</scope>
    <source>
        <strain evidence="2 3">DSM 24083</strain>
    </source>
</reference>
<comment type="caution">
    <text evidence="2">The sequence shown here is derived from an EMBL/GenBank/DDBJ whole genome shotgun (WGS) entry which is preliminary data.</text>
</comment>